<feature type="region of interest" description="Disordered" evidence="1">
    <location>
        <begin position="1"/>
        <end position="31"/>
    </location>
</feature>
<dbReference type="AlphaFoldDB" id="A0A4E9EAM1"/>
<sequence length="125" mass="13925">MQCRKGTGEKSPRKETMDMKESPSKGPDVLYEEGTREAQVRAGQQRARLLRQERAKRETAAAARCWTGEYNKLTSTSTSIYFPPISTRQVDDSVTPEALELLQFVSTTQISSIITQNCGSPIHSS</sequence>
<reference evidence="2" key="1">
    <citation type="submission" date="2019-04" db="EMBL/GenBank/DDBJ databases">
        <authorList>
            <person name="Melise S."/>
            <person name="Noan J."/>
            <person name="Okalmin O."/>
        </authorList>
    </citation>
    <scope>NUCLEOTIDE SEQUENCE</scope>
    <source>
        <strain evidence="2">FN9</strain>
    </source>
</reference>
<accession>A0A4E9EAM1</accession>
<evidence type="ECO:0000313" key="2">
    <source>
        <dbReference type="EMBL" id="VIO52781.1"/>
    </source>
</evidence>
<gene>
    <name evidence="2" type="ORF">FUG_LOCUS35234</name>
</gene>
<feature type="compositionally biased region" description="Basic and acidic residues" evidence="1">
    <location>
        <begin position="1"/>
        <end position="23"/>
    </location>
</feature>
<evidence type="ECO:0000256" key="1">
    <source>
        <dbReference type="SAM" id="MobiDB-lite"/>
    </source>
</evidence>
<name>A0A4E9EAM1_GIBZA</name>
<organism evidence="2">
    <name type="scientific">Gibberella zeae</name>
    <name type="common">Wheat head blight fungus</name>
    <name type="synonym">Fusarium graminearum</name>
    <dbReference type="NCBI Taxonomy" id="5518"/>
    <lineage>
        <taxon>Eukaryota</taxon>
        <taxon>Fungi</taxon>
        <taxon>Dikarya</taxon>
        <taxon>Ascomycota</taxon>
        <taxon>Pezizomycotina</taxon>
        <taxon>Sordariomycetes</taxon>
        <taxon>Hypocreomycetidae</taxon>
        <taxon>Hypocreales</taxon>
        <taxon>Nectriaceae</taxon>
        <taxon>Fusarium</taxon>
    </lineage>
</organism>
<protein>
    <submittedName>
        <fullName evidence="2">Uncharacterized protein</fullName>
    </submittedName>
</protein>
<dbReference type="EMBL" id="CAAKMV010000033">
    <property type="protein sequence ID" value="VIO52781.1"/>
    <property type="molecule type" value="Genomic_DNA"/>
</dbReference>
<proteinExistence type="predicted"/>